<keyword evidence="2" id="KW-1185">Reference proteome</keyword>
<gene>
    <name evidence="1" type="ORF">P154DRAFT_363168</name>
</gene>
<dbReference type="Proteomes" id="UP000799779">
    <property type="component" value="Unassembled WGS sequence"/>
</dbReference>
<reference evidence="1" key="1">
    <citation type="journal article" date="2020" name="Stud. Mycol.">
        <title>101 Dothideomycetes genomes: a test case for predicting lifestyles and emergence of pathogens.</title>
        <authorList>
            <person name="Haridas S."/>
            <person name="Albert R."/>
            <person name="Binder M."/>
            <person name="Bloem J."/>
            <person name="Labutti K."/>
            <person name="Salamov A."/>
            <person name="Andreopoulos B."/>
            <person name="Baker S."/>
            <person name="Barry K."/>
            <person name="Bills G."/>
            <person name="Bluhm B."/>
            <person name="Cannon C."/>
            <person name="Castanera R."/>
            <person name="Culley D."/>
            <person name="Daum C."/>
            <person name="Ezra D."/>
            <person name="Gonzalez J."/>
            <person name="Henrissat B."/>
            <person name="Kuo A."/>
            <person name="Liang C."/>
            <person name="Lipzen A."/>
            <person name="Lutzoni F."/>
            <person name="Magnuson J."/>
            <person name="Mondo S."/>
            <person name="Nolan M."/>
            <person name="Ohm R."/>
            <person name="Pangilinan J."/>
            <person name="Park H.-J."/>
            <person name="Ramirez L."/>
            <person name="Alfaro M."/>
            <person name="Sun H."/>
            <person name="Tritt A."/>
            <person name="Yoshinaga Y."/>
            <person name="Zwiers L.-H."/>
            <person name="Turgeon B."/>
            <person name="Goodwin S."/>
            <person name="Spatafora J."/>
            <person name="Crous P."/>
            <person name="Grigoriev I."/>
        </authorList>
    </citation>
    <scope>NUCLEOTIDE SEQUENCE</scope>
    <source>
        <strain evidence="1">CBS 123094</strain>
    </source>
</reference>
<proteinExistence type="predicted"/>
<sequence>MNAIRPQLPPGPSPHFHGRLCANELFLFFRLFLLFRPSPSSLQRPRNRPSEIRSSPIAPWRRFRAYLIPSPDFGLFPFRPPAFLSGGVRSAIFLSWGLTMDGRSAACCHVTIMFSNADI</sequence>
<evidence type="ECO:0000313" key="1">
    <source>
        <dbReference type="EMBL" id="KAF1994845.1"/>
    </source>
</evidence>
<protein>
    <submittedName>
        <fullName evidence="1">Uncharacterized protein</fullName>
    </submittedName>
</protein>
<accession>A0A6A5W6V1</accession>
<evidence type="ECO:0000313" key="2">
    <source>
        <dbReference type="Proteomes" id="UP000799779"/>
    </source>
</evidence>
<name>A0A6A5W6V1_9PLEO</name>
<dbReference type="AlphaFoldDB" id="A0A6A5W6V1"/>
<organism evidence="1 2">
    <name type="scientific">Amniculicola lignicola CBS 123094</name>
    <dbReference type="NCBI Taxonomy" id="1392246"/>
    <lineage>
        <taxon>Eukaryota</taxon>
        <taxon>Fungi</taxon>
        <taxon>Dikarya</taxon>
        <taxon>Ascomycota</taxon>
        <taxon>Pezizomycotina</taxon>
        <taxon>Dothideomycetes</taxon>
        <taxon>Pleosporomycetidae</taxon>
        <taxon>Pleosporales</taxon>
        <taxon>Amniculicolaceae</taxon>
        <taxon>Amniculicola</taxon>
    </lineage>
</organism>
<dbReference type="EMBL" id="ML977650">
    <property type="protein sequence ID" value="KAF1994845.1"/>
    <property type="molecule type" value="Genomic_DNA"/>
</dbReference>